<feature type="compositionally biased region" description="Basic and acidic residues" evidence="1">
    <location>
        <begin position="40"/>
        <end position="51"/>
    </location>
</feature>
<dbReference type="AlphaFoldDB" id="A0A5Q4BTG3"/>
<name>A0A5Q4BTG3_9PEZI</name>
<evidence type="ECO:0000313" key="2">
    <source>
        <dbReference type="EMBL" id="TQN69926.1"/>
    </source>
</evidence>
<dbReference type="Proteomes" id="UP000326340">
    <property type="component" value="Unassembled WGS sequence"/>
</dbReference>
<evidence type="ECO:0000313" key="3">
    <source>
        <dbReference type="Proteomes" id="UP000326340"/>
    </source>
</evidence>
<protein>
    <submittedName>
        <fullName evidence="2">Uncharacterized protein</fullName>
    </submittedName>
</protein>
<reference evidence="2 3" key="1">
    <citation type="journal article" date="2019" name="Sci. Rep.">
        <title>Colletotrichum shisoi sp. nov., an anthracnose pathogen of Perilla frutescens in Japan: molecular phylogenetic, morphological and genomic evidence.</title>
        <authorList>
            <person name="Gan P."/>
            <person name="Tsushima A."/>
            <person name="Hiroyama R."/>
            <person name="Narusaka M."/>
            <person name="Takano Y."/>
            <person name="Narusaka Y."/>
            <person name="Kawaradani M."/>
            <person name="Damm U."/>
            <person name="Shirasu K."/>
        </authorList>
    </citation>
    <scope>NUCLEOTIDE SEQUENCE [LARGE SCALE GENOMIC DNA]</scope>
    <source>
        <strain evidence="2 3">PG-2018a</strain>
    </source>
</reference>
<gene>
    <name evidence="2" type="ORF">CSHISOI_05671</name>
</gene>
<feature type="compositionally biased region" description="Basic and acidic residues" evidence="1">
    <location>
        <begin position="10"/>
        <end position="30"/>
    </location>
</feature>
<organism evidence="2 3">
    <name type="scientific">Colletotrichum shisoi</name>
    <dbReference type="NCBI Taxonomy" id="2078593"/>
    <lineage>
        <taxon>Eukaryota</taxon>
        <taxon>Fungi</taxon>
        <taxon>Dikarya</taxon>
        <taxon>Ascomycota</taxon>
        <taxon>Pezizomycotina</taxon>
        <taxon>Sordariomycetes</taxon>
        <taxon>Hypocreomycetidae</taxon>
        <taxon>Glomerellales</taxon>
        <taxon>Glomerellaceae</taxon>
        <taxon>Colletotrichum</taxon>
        <taxon>Colletotrichum destructivum species complex</taxon>
    </lineage>
</organism>
<dbReference type="EMBL" id="PUHP01000452">
    <property type="protein sequence ID" value="TQN69926.1"/>
    <property type="molecule type" value="Genomic_DNA"/>
</dbReference>
<evidence type="ECO:0000256" key="1">
    <source>
        <dbReference type="SAM" id="MobiDB-lite"/>
    </source>
</evidence>
<proteinExistence type="predicted"/>
<comment type="caution">
    <text evidence="2">The sequence shown here is derived from an EMBL/GenBank/DDBJ whole genome shotgun (WGS) entry which is preliminary data.</text>
</comment>
<keyword evidence="3" id="KW-1185">Reference proteome</keyword>
<sequence length="130" mass="13945">MNSSAVDVEDINKSSENYHADETSDDSRGSDDDDTGVENCHQERVVLRAERSSPVARDTVLGDSAHAPVGSLGGLKEPQTGGFLLPTPASDHASNSRKGGQIVTRERKRDFSTTGGVCENLKLQYTRLNG</sequence>
<accession>A0A5Q4BTG3</accession>
<feature type="region of interest" description="Disordered" evidence="1">
    <location>
        <begin position="1"/>
        <end position="111"/>
    </location>
</feature>